<dbReference type="Proteomes" id="UP000217199">
    <property type="component" value="Unassembled WGS sequence"/>
</dbReference>
<organism evidence="1 2">
    <name type="scientific">Pyrrhoderma noxium</name>
    <dbReference type="NCBI Taxonomy" id="2282107"/>
    <lineage>
        <taxon>Eukaryota</taxon>
        <taxon>Fungi</taxon>
        <taxon>Dikarya</taxon>
        <taxon>Basidiomycota</taxon>
        <taxon>Agaricomycotina</taxon>
        <taxon>Agaricomycetes</taxon>
        <taxon>Hymenochaetales</taxon>
        <taxon>Hymenochaetaceae</taxon>
        <taxon>Pyrrhoderma</taxon>
    </lineage>
</organism>
<evidence type="ECO:0000313" key="2">
    <source>
        <dbReference type="Proteomes" id="UP000217199"/>
    </source>
</evidence>
<gene>
    <name evidence="1" type="ORF">PNOK_0880500</name>
</gene>
<reference evidence="1 2" key="1">
    <citation type="journal article" date="2017" name="Mol. Ecol.">
        <title>Comparative and population genomic landscape of Phellinus noxius: A hypervariable fungus causing root rot in trees.</title>
        <authorList>
            <person name="Chung C.L."/>
            <person name="Lee T.J."/>
            <person name="Akiba M."/>
            <person name="Lee H.H."/>
            <person name="Kuo T.H."/>
            <person name="Liu D."/>
            <person name="Ke H.M."/>
            <person name="Yokoi T."/>
            <person name="Roa M.B."/>
            <person name="Lu M.J."/>
            <person name="Chang Y.Y."/>
            <person name="Ann P.J."/>
            <person name="Tsai J.N."/>
            <person name="Chen C.Y."/>
            <person name="Tzean S.S."/>
            <person name="Ota Y."/>
            <person name="Hattori T."/>
            <person name="Sahashi N."/>
            <person name="Liou R.F."/>
            <person name="Kikuchi T."/>
            <person name="Tsai I.J."/>
        </authorList>
    </citation>
    <scope>NUCLEOTIDE SEQUENCE [LARGE SCALE GENOMIC DNA]</scope>
    <source>
        <strain evidence="1 2">FFPRI411160</strain>
    </source>
</reference>
<keyword evidence="2" id="KW-1185">Reference proteome</keyword>
<name>A0A286U8M9_9AGAM</name>
<dbReference type="EMBL" id="NBII01000009">
    <property type="protein sequence ID" value="PAV15947.1"/>
    <property type="molecule type" value="Genomic_DNA"/>
</dbReference>
<dbReference type="AlphaFoldDB" id="A0A286U8M9"/>
<comment type="caution">
    <text evidence="1">The sequence shown here is derived from an EMBL/GenBank/DDBJ whole genome shotgun (WGS) entry which is preliminary data.</text>
</comment>
<sequence>MPGNLSRRNEAALKESANVINICYSSNIRIHVIIHHIVLTILTSKTVYLHKAAGIWHQQQDHYNLPKTKSIRVLILPAGKNQCEILLFQELAPPMNIYTLKGLKKRSHSPHIFNFGPEIYKILVQCSSVQTRHGVDKRH</sequence>
<proteinExistence type="predicted"/>
<accession>A0A286U8M9</accession>
<protein>
    <submittedName>
        <fullName evidence="1">Uncharacterized protein</fullName>
    </submittedName>
</protein>
<evidence type="ECO:0000313" key="1">
    <source>
        <dbReference type="EMBL" id="PAV15947.1"/>
    </source>
</evidence>
<dbReference type="InParanoid" id="A0A286U8M9"/>